<dbReference type="Proteomes" id="UP000886885">
    <property type="component" value="Chromosome 15A"/>
</dbReference>
<dbReference type="GO" id="GO:0004857">
    <property type="term" value="F:enzyme inhibitor activity"/>
    <property type="evidence" value="ECO:0007669"/>
    <property type="project" value="InterPro"/>
</dbReference>
<evidence type="ECO:0000256" key="3">
    <source>
        <dbReference type="RuleBase" id="RU000589"/>
    </source>
</evidence>
<dbReference type="InterPro" id="IPR006501">
    <property type="entry name" value="Pectinesterase_inhib_dom"/>
</dbReference>
<feature type="domain" description="Pectinesterase inhibitor" evidence="5">
    <location>
        <begin position="25"/>
        <end position="175"/>
    </location>
</feature>
<dbReference type="AlphaFoldDB" id="A0A8X7YAW3"/>
<reference evidence="6" key="1">
    <citation type="journal article" date="2020" name="bioRxiv">
        <title>Hybrid origin of Populus tomentosa Carr. identified through genome sequencing and phylogenomic analysis.</title>
        <authorList>
            <person name="An X."/>
            <person name="Gao K."/>
            <person name="Chen Z."/>
            <person name="Li J."/>
            <person name="Yang X."/>
            <person name="Yang X."/>
            <person name="Zhou J."/>
            <person name="Guo T."/>
            <person name="Zhao T."/>
            <person name="Huang S."/>
            <person name="Miao D."/>
            <person name="Khan W.U."/>
            <person name="Rao P."/>
            <person name="Ye M."/>
            <person name="Lei B."/>
            <person name="Liao W."/>
            <person name="Wang J."/>
            <person name="Ji L."/>
            <person name="Li Y."/>
            <person name="Guo B."/>
            <person name="Mustafa N.S."/>
            <person name="Li S."/>
            <person name="Yun Q."/>
            <person name="Keller S.R."/>
            <person name="Mao J."/>
            <person name="Zhang R."/>
            <person name="Strauss S.H."/>
        </authorList>
    </citation>
    <scope>NUCLEOTIDE SEQUENCE</scope>
    <source>
        <strain evidence="6">GM15</strain>
        <tissue evidence="6">Leaf</tissue>
    </source>
</reference>
<comment type="pathway">
    <text evidence="3">Glycan metabolism; pectin degradation; 2-dehydro-3-deoxy-D-gluconate from pectin: step 1/5.</text>
</comment>
<dbReference type="PANTHER" id="PTHR31707">
    <property type="entry name" value="PECTINESTERASE"/>
    <property type="match status" value="1"/>
</dbReference>
<evidence type="ECO:0000259" key="5">
    <source>
        <dbReference type="SMART" id="SM00856"/>
    </source>
</evidence>
<evidence type="ECO:0000256" key="1">
    <source>
        <dbReference type="ARBA" id="ARBA00022801"/>
    </source>
</evidence>
<proteinExistence type="predicted"/>
<dbReference type="PROSITE" id="PS00503">
    <property type="entry name" value="PECTINESTERASE_2"/>
    <property type="match status" value="1"/>
</dbReference>
<keyword evidence="4" id="KW-0472">Membrane</keyword>
<keyword evidence="4" id="KW-0812">Transmembrane</keyword>
<feature type="signal peptide" evidence="3">
    <location>
        <begin position="1"/>
        <end position="23"/>
    </location>
</feature>
<dbReference type="Pfam" id="PF04043">
    <property type="entry name" value="PMEI"/>
    <property type="match status" value="1"/>
</dbReference>
<protein>
    <recommendedName>
        <fullName evidence="3">Pectinesterase</fullName>
        <ecNumber evidence="3">3.1.1.11</ecNumber>
    </recommendedName>
</protein>
<gene>
    <name evidence="6" type="ORF">POTOM_049795</name>
</gene>
<dbReference type="GO" id="GO:0030599">
    <property type="term" value="F:pectinesterase activity"/>
    <property type="evidence" value="ECO:0007669"/>
    <property type="project" value="UniProtKB-UniRule"/>
</dbReference>
<keyword evidence="4" id="KW-1133">Transmembrane helix</keyword>
<dbReference type="EMBL" id="JAAWWB010000029">
    <property type="protein sequence ID" value="KAG6747391.1"/>
    <property type="molecule type" value="Genomic_DNA"/>
</dbReference>
<dbReference type="NCBIfam" id="TIGR01614">
    <property type="entry name" value="PME_inhib"/>
    <property type="match status" value="1"/>
</dbReference>
<dbReference type="InterPro" id="IPR033131">
    <property type="entry name" value="Pectinesterase_Asp_AS"/>
</dbReference>
<feature type="chain" id="PRO_5036515597" description="Pectinesterase" evidence="3">
    <location>
        <begin position="24"/>
        <end position="580"/>
    </location>
</feature>
<keyword evidence="7" id="KW-1185">Reference proteome</keyword>
<evidence type="ECO:0000256" key="2">
    <source>
        <dbReference type="PROSITE-ProRule" id="PRU10040"/>
    </source>
</evidence>
<comment type="caution">
    <text evidence="6">The sequence shown here is derived from an EMBL/GenBank/DDBJ whole genome shotgun (WGS) entry which is preliminary data.</text>
</comment>
<keyword evidence="3" id="KW-0732">Signal</keyword>
<keyword evidence="1 3" id="KW-0378">Hydrolase</keyword>
<comment type="catalytic activity">
    <reaction evidence="3">
        <text>[(1-&gt;4)-alpha-D-galacturonosyl methyl ester](n) + n H2O = [(1-&gt;4)-alpha-D-galacturonosyl](n) + n methanol + n H(+)</text>
        <dbReference type="Rhea" id="RHEA:22380"/>
        <dbReference type="Rhea" id="RHEA-COMP:14570"/>
        <dbReference type="Rhea" id="RHEA-COMP:14573"/>
        <dbReference type="ChEBI" id="CHEBI:15377"/>
        <dbReference type="ChEBI" id="CHEBI:15378"/>
        <dbReference type="ChEBI" id="CHEBI:17790"/>
        <dbReference type="ChEBI" id="CHEBI:140522"/>
        <dbReference type="ChEBI" id="CHEBI:140523"/>
        <dbReference type="EC" id="3.1.1.11"/>
    </reaction>
</comment>
<name>A0A8X7YAW3_POPTO</name>
<feature type="transmembrane region" description="Helical" evidence="4">
    <location>
        <begin position="305"/>
        <end position="325"/>
    </location>
</feature>
<dbReference type="SMART" id="SM00856">
    <property type="entry name" value="PMEI"/>
    <property type="match status" value="1"/>
</dbReference>
<sequence>MATKVRLLATLIVFSSIFSFAASKSTKSNITWWCNQTPHPSTCKYFMSHSRHHFSLKHRSKFRLMSVQLALEKALIAQRQVSRLGQNCEHQHQRAVWADCLKLHSNTILQLNRTLIGIGKKRLRCTDVDAQTWLSTALTNIQTCRTGSLDLNVSDFTMPAMSKNLSELISNTLAINGVLLEDNSTQEFPSWFSRHNRRLLQSASITARATLVVAKDGSGRFRSIQAAINAASKRRYKTRLIIHVKRGVYRENIEVGVNNNNIWLVGDGVRNTIITSSRSVGGGYTTYSSATAGKKINLSIFETSIIIAIFAILLIGYMFVNMELVNQIYLRRFLIEFEMNRKVEDEVSFGIDGLRFVARGITFSNTAGPRKGQAVALRSASDLSVFYRCSFQGYQDTLFVHSQRQFYRECYIYGTIDFIFGNAAVVFQNSIILVRRPLKGQANMITAQGRNDPFQNTGISIHNSQILPAPDLKPVAGVFETYLGRPWMRYSRTVILQTYIDGFINPAGWSPWLNSDFAQDTLYYGEYKNFGPGSSTRRRVAWKGFHVITSPSVASGFTVRSLIAGQSWLPATKVPFTSDL</sequence>
<keyword evidence="3" id="KW-0063">Aspartyl esterase</keyword>
<evidence type="ECO:0000313" key="7">
    <source>
        <dbReference type="Proteomes" id="UP000886885"/>
    </source>
</evidence>
<feature type="active site" evidence="2">
    <location>
        <position position="417"/>
    </location>
</feature>
<dbReference type="InterPro" id="IPR000070">
    <property type="entry name" value="Pectinesterase_cat"/>
</dbReference>
<dbReference type="OrthoDB" id="2019149at2759"/>
<evidence type="ECO:0000313" key="6">
    <source>
        <dbReference type="EMBL" id="KAG6747391.1"/>
    </source>
</evidence>
<accession>A0A8X7YAW3</accession>
<organism evidence="6 7">
    <name type="scientific">Populus tomentosa</name>
    <name type="common">Chinese white poplar</name>
    <dbReference type="NCBI Taxonomy" id="118781"/>
    <lineage>
        <taxon>Eukaryota</taxon>
        <taxon>Viridiplantae</taxon>
        <taxon>Streptophyta</taxon>
        <taxon>Embryophyta</taxon>
        <taxon>Tracheophyta</taxon>
        <taxon>Spermatophyta</taxon>
        <taxon>Magnoliopsida</taxon>
        <taxon>eudicotyledons</taxon>
        <taxon>Gunneridae</taxon>
        <taxon>Pentapetalae</taxon>
        <taxon>rosids</taxon>
        <taxon>fabids</taxon>
        <taxon>Malpighiales</taxon>
        <taxon>Salicaceae</taxon>
        <taxon>Saliceae</taxon>
        <taxon>Populus</taxon>
    </lineage>
</organism>
<dbReference type="CDD" id="cd15798">
    <property type="entry name" value="PMEI-like_3"/>
    <property type="match status" value="1"/>
</dbReference>
<dbReference type="GO" id="GO:0042545">
    <property type="term" value="P:cell wall modification"/>
    <property type="evidence" value="ECO:0007669"/>
    <property type="project" value="UniProtKB-UniRule"/>
</dbReference>
<evidence type="ECO:0000256" key="4">
    <source>
        <dbReference type="SAM" id="Phobius"/>
    </source>
</evidence>
<dbReference type="GO" id="GO:0045490">
    <property type="term" value="P:pectin catabolic process"/>
    <property type="evidence" value="ECO:0007669"/>
    <property type="project" value="UniProtKB-UniRule"/>
</dbReference>
<dbReference type="Pfam" id="PF01095">
    <property type="entry name" value="Pectinesterase"/>
    <property type="match status" value="2"/>
</dbReference>
<dbReference type="EC" id="3.1.1.11" evidence="3"/>